<dbReference type="Pfam" id="PF03357">
    <property type="entry name" value="Snf7"/>
    <property type="match status" value="1"/>
</dbReference>
<proteinExistence type="predicted"/>
<dbReference type="GO" id="GO:0005771">
    <property type="term" value="C:multivesicular body"/>
    <property type="evidence" value="ECO:0007669"/>
    <property type="project" value="TreeGrafter"/>
</dbReference>
<evidence type="ECO:0000313" key="2">
    <source>
        <dbReference type="EMBL" id="KDN40178.1"/>
    </source>
</evidence>
<dbReference type="FunCoup" id="A0A066VIP1">
    <property type="interactions" value="52"/>
</dbReference>
<dbReference type="PANTHER" id="PTHR22761">
    <property type="entry name" value="CHARGED MULTIVESICULAR BODY PROTEIN"/>
    <property type="match status" value="1"/>
</dbReference>
<name>A0A066VIP1_TILAU</name>
<dbReference type="EMBL" id="JMSN01000094">
    <property type="protein sequence ID" value="KDN40178.1"/>
    <property type="molecule type" value="Genomic_DNA"/>
</dbReference>
<comment type="caution">
    <text evidence="2">The sequence shown here is derived from an EMBL/GenBank/DDBJ whole genome shotgun (WGS) entry which is preliminary data.</text>
</comment>
<feature type="region of interest" description="Disordered" evidence="1">
    <location>
        <begin position="447"/>
        <end position="494"/>
    </location>
</feature>
<evidence type="ECO:0000256" key="1">
    <source>
        <dbReference type="SAM" id="MobiDB-lite"/>
    </source>
</evidence>
<dbReference type="GeneID" id="25265071"/>
<dbReference type="InParanoid" id="A0A066VIP1"/>
<dbReference type="GO" id="GO:0006900">
    <property type="term" value="P:vesicle budding from membrane"/>
    <property type="evidence" value="ECO:0007669"/>
    <property type="project" value="TreeGrafter"/>
</dbReference>
<dbReference type="GO" id="GO:0000815">
    <property type="term" value="C:ESCRT III complex"/>
    <property type="evidence" value="ECO:0007669"/>
    <property type="project" value="TreeGrafter"/>
</dbReference>
<gene>
    <name evidence="2" type="ORF">K437DRAFT_258766</name>
</gene>
<keyword evidence="3" id="KW-1185">Reference proteome</keyword>
<evidence type="ECO:0000313" key="3">
    <source>
        <dbReference type="Proteomes" id="UP000027361"/>
    </source>
</evidence>
<feature type="compositionally biased region" description="Basic and acidic residues" evidence="1">
    <location>
        <begin position="447"/>
        <end position="460"/>
    </location>
</feature>
<dbReference type="InterPro" id="IPR005024">
    <property type="entry name" value="Snf7_fam"/>
</dbReference>
<dbReference type="Gene3D" id="6.10.140.1230">
    <property type="match status" value="1"/>
</dbReference>
<dbReference type="OrthoDB" id="10250120at2759"/>
<dbReference type="STRING" id="1037660.A0A066VIP1"/>
<protein>
    <recommendedName>
        <fullName evidence="4">Snf7-domain-containing protein</fullName>
    </recommendedName>
</protein>
<sequence>MSSFHAYLAKHRDFQDRKASSSRLHSLYSDLSRHKNSNPASFRANIEWWRKVLTETLKGGIQGDAATATTSADVKGKGKASSADRIVMHVNEDFKEKWTLSDVGRPLGLGTVILELANAFELVRASDFMAAEKALPGPSKGAKGRLISPTKVASSLAMDVLTWALAQLGVGSAEDDEDEGGDAKAWKEAQGDWVCWEAVDEAAQIVLREHYEHRALLSSLDSLYTKDDFQGKLCTRVVSKWGASNAGSEPLSARDLDALLKHLQREYSAVSVDNEIVKFALRKGEAAQTITLQDKSVVSLRETHMSLERQIVDIGERIQACTRKIKEALCARSQEQAKSYLRSRKLLEELLLKRTGTVETLGSVLVKIEQAAGDAEIVAAYELSATTLKKILSDPSLQVDRVENTMQKLSDAIADQQEIQEMIRSGVPPSGEIDEEEIMKELETLEQDAKSEEPVKRTADTVKPMLPQVPASMPEAAKSTSSTINSSRFSAKDGLQEVTASIATEEVREESIVVT</sequence>
<dbReference type="GO" id="GO:0032511">
    <property type="term" value="P:late endosome to vacuole transport via multivesicular body sorting pathway"/>
    <property type="evidence" value="ECO:0007669"/>
    <property type="project" value="TreeGrafter"/>
</dbReference>
<evidence type="ECO:0008006" key="4">
    <source>
        <dbReference type="Google" id="ProtNLM"/>
    </source>
</evidence>
<dbReference type="Proteomes" id="UP000027361">
    <property type="component" value="Unassembled WGS sequence"/>
</dbReference>
<feature type="compositionally biased region" description="Low complexity" evidence="1">
    <location>
        <begin position="479"/>
        <end position="489"/>
    </location>
</feature>
<dbReference type="HOGENOM" id="CLU_021165_1_0_1"/>
<organism evidence="2 3">
    <name type="scientific">Tilletiaria anomala (strain ATCC 24038 / CBS 436.72 / UBC 951)</name>
    <dbReference type="NCBI Taxonomy" id="1037660"/>
    <lineage>
        <taxon>Eukaryota</taxon>
        <taxon>Fungi</taxon>
        <taxon>Dikarya</taxon>
        <taxon>Basidiomycota</taxon>
        <taxon>Ustilaginomycotina</taxon>
        <taxon>Exobasidiomycetes</taxon>
        <taxon>Georgefischeriales</taxon>
        <taxon>Tilletiariaceae</taxon>
        <taxon>Tilletiaria</taxon>
    </lineage>
</organism>
<reference evidence="2 3" key="1">
    <citation type="submission" date="2014-05" db="EMBL/GenBank/DDBJ databases">
        <title>Draft genome sequence of a rare smut relative, Tilletiaria anomala UBC 951.</title>
        <authorList>
            <consortium name="DOE Joint Genome Institute"/>
            <person name="Toome M."/>
            <person name="Kuo A."/>
            <person name="Henrissat B."/>
            <person name="Lipzen A."/>
            <person name="Tritt A."/>
            <person name="Yoshinaga Y."/>
            <person name="Zane M."/>
            <person name="Barry K."/>
            <person name="Grigoriev I.V."/>
            <person name="Spatafora J.W."/>
            <person name="Aimea M.C."/>
        </authorList>
    </citation>
    <scope>NUCLEOTIDE SEQUENCE [LARGE SCALE GENOMIC DNA]</scope>
    <source>
        <strain evidence="2 3">UBC 951</strain>
    </source>
</reference>
<dbReference type="OMA" id="VEDRPMQ"/>
<dbReference type="AlphaFoldDB" id="A0A066VIP1"/>
<dbReference type="GO" id="GO:0009898">
    <property type="term" value="C:cytoplasmic side of plasma membrane"/>
    <property type="evidence" value="ECO:0007669"/>
    <property type="project" value="TreeGrafter"/>
</dbReference>
<accession>A0A066VIP1</accession>
<dbReference type="RefSeq" id="XP_013241315.1">
    <property type="nucleotide sequence ID" value="XM_013385861.1"/>
</dbReference>
<dbReference type="PANTHER" id="PTHR22761:SF96">
    <property type="entry name" value="BCDNA.GH08385"/>
    <property type="match status" value="1"/>
</dbReference>